<comment type="subcellular location">
    <subcellularLocation>
        <location evidence="1">Cell membrane</location>
        <topology evidence="1">Multi-pass membrane protein</topology>
    </subcellularLocation>
    <subcellularLocation>
        <location evidence="8">Membrane</location>
        <topology evidence="8">Multi-pass membrane protein</topology>
    </subcellularLocation>
</comment>
<dbReference type="PANTHER" id="PTHR46494">
    <property type="entry name" value="CORA FAMILY METAL ION TRANSPORTER (EUROFUNG)"/>
    <property type="match status" value="1"/>
</dbReference>
<evidence type="ECO:0000256" key="3">
    <source>
        <dbReference type="ARBA" id="ARBA00022448"/>
    </source>
</evidence>
<keyword evidence="6 8" id="KW-1133">Transmembrane helix</keyword>
<dbReference type="PANTHER" id="PTHR46494:SF1">
    <property type="entry name" value="CORA FAMILY METAL ION TRANSPORTER (EUROFUNG)"/>
    <property type="match status" value="1"/>
</dbReference>
<evidence type="ECO:0000313" key="9">
    <source>
        <dbReference type="EMBL" id="NJC27263.1"/>
    </source>
</evidence>
<dbReference type="Gene3D" id="1.20.58.340">
    <property type="entry name" value="Magnesium transport protein CorA, transmembrane region"/>
    <property type="match status" value="2"/>
</dbReference>
<sequence length="368" mass="42340">MRTTNLLRSQAEKIGFKRAKSGAPPGTMVYTGRKEMDQTHVHLTQYGPAQDRFEHQMAEDAIPDVHETFGTTWYDVRGLHDVELIETLGKRYDIHPLALEDIVDVLARPKMEAYKDGVLFQLKAFAFDEEKRQLSVEQVSIYLYENTVLTFQEDAGDLFASVRKRLETKSGRIRSRSADYLAYALVDNVTDRYFNVLDKIEETLDALEDGILKRPEVKTKGKIHDLKLSLLTMRKSISPLREMVGSFGDSDHKLITEDTQLFVRDLKDHVIQVNDLIETYRDVTNGLYDLYVSEISFRTNSVVQTLTIVSTIFMPLSFLAGIYGMNFEYIPELHARRGYFILLGVMVTIVVVMLFWFRRRGWLQSGDA</sequence>
<keyword evidence="8" id="KW-0406">Ion transport</keyword>
<dbReference type="RefSeq" id="WP_168038185.1">
    <property type="nucleotide sequence ID" value="NZ_JAATJH010000004.1"/>
</dbReference>
<dbReference type="CDD" id="cd12828">
    <property type="entry name" value="TmCorA-like_1"/>
    <property type="match status" value="1"/>
</dbReference>
<gene>
    <name evidence="8" type="primary">corA</name>
    <name evidence="9" type="ORF">GGR27_002776</name>
</gene>
<reference evidence="9 10" key="1">
    <citation type="submission" date="2020-03" db="EMBL/GenBank/DDBJ databases">
        <title>Genomic Encyclopedia of Type Strains, Phase IV (KMG-IV): sequencing the most valuable type-strain genomes for metagenomic binning, comparative biology and taxonomic classification.</title>
        <authorList>
            <person name="Goeker M."/>
        </authorList>
    </citation>
    <scope>NUCLEOTIDE SEQUENCE [LARGE SCALE GENOMIC DNA]</scope>
    <source>
        <strain evidence="9 10">DSM 105096</strain>
    </source>
</reference>
<evidence type="ECO:0000256" key="7">
    <source>
        <dbReference type="ARBA" id="ARBA00023136"/>
    </source>
</evidence>
<dbReference type="InterPro" id="IPR045863">
    <property type="entry name" value="CorA_TM1_TM2"/>
</dbReference>
<keyword evidence="7 8" id="KW-0472">Membrane</keyword>
<comment type="similarity">
    <text evidence="2 8">Belongs to the CorA metal ion transporter (MIT) (TC 1.A.35) family.</text>
</comment>
<comment type="caution">
    <text evidence="9">The sequence shown here is derived from an EMBL/GenBank/DDBJ whole genome shotgun (WGS) entry which is preliminary data.</text>
</comment>
<dbReference type="InterPro" id="IPR004488">
    <property type="entry name" value="Mg/Co-transport_prot_CorA"/>
</dbReference>
<feature type="transmembrane region" description="Helical" evidence="8">
    <location>
        <begin position="306"/>
        <end position="326"/>
    </location>
</feature>
<keyword evidence="4 8" id="KW-1003">Cell membrane</keyword>
<proteinExistence type="inferred from homology"/>
<dbReference type="SUPFAM" id="SSF144083">
    <property type="entry name" value="Magnesium transport protein CorA, transmembrane region"/>
    <property type="match status" value="1"/>
</dbReference>
<keyword evidence="3 8" id="KW-0813">Transport</keyword>
<protein>
    <recommendedName>
        <fullName evidence="8">Magnesium transport protein CorA</fullName>
    </recommendedName>
</protein>
<evidence type="ECO:0000256" key="2">
    <source>
        <dbReference type="ARBA" id="ARBA00009765"/>
    </source>
</evidence>
<keyword evidence="5 8" id="KW-0812">Transmembrane</keyword>
<dbReference type="InterPro" id="IPR045861">
    <property type="entry name" value="CorA_cytoplasmic_dom"/>
</dbReference>
<dbReference type="Pfam" id="PF01544">
    <property type="entry name" value="CorA"/>
    <property type="match status" value="1"/>
</dbReference>
<comment type="function">
    <text evidence="8">Mediates influx of magnesium ions.</text>
</comment>
<dbReference type="SUPFAM" id="SSF143865">
    <property type="entry name" value="CorA soluble domain-like"/>
    <property type="match status" value="1"/>
</dbReference>
<evidence type="ECO:0000256" key="1">
    <source>
        <dbReference type="ARBA" id="ARBA00004651"/>
    </source>
</evidence>
<dbReference type="Proteomes" id="UP000770785">
    <property type="component" value="Unassembled WGS sequence"/>
</dbReference>
<feature type="transmembrane region" description="Helical" evidence="8">
    <location>
        <begin position="338"/>
        <end position="357"/>
    </location>
</feature>
<dbReference type="Gene3D" id="3.30.460.20">
    <property type="entry name" value="CorA soluble domain-like"/>
    <property type="match status" value="1"/>
</dbReference>
<evidence type="ECO:0000256" key="4">
    <source>
        <dbReference type="ARBA" id="ARBA00022475"/>
    </source>
</evidence>
<organism evidence="9 10">
    <name type="scientific">Neolewinella antarctica</name>
    <dbReference type="NCBI Taxonomy" id="442734"/>
    <lineage>
        <taxon>Bacteria</taxon>
        <taxon>Pseudomonadati</taxon>
        <taxon>Bacteroidota</taxon>
        <taxon>Saprospiria</taxon>
        <taxon>Saprospirales</taxon>
        <taxon>Lewinellaceae</taxon>
        <taxon>Neolewinella</taxon>
    </lineage>
</organism>
<keyword evidence="10" id="KW-1185">Reference proteome</keyword>
<evidence type="ECO:0000256" key="6">
    <source>
        <dbReference type="ARBA" id="ARBA00022989"/>
    </source>
</evidence>
<dbReference type="EMBL" id="JAATJH010000004">
    <property type="protein sequence ID" value="NJC27263.1"/>
    <property type="molecule type" value="Genomic_DNA"/>
</dbReference>
<name>A0ABX0XD85_9BACT</name>
<evidence type="ECO:0000256" key="8">
    <source>
        <dbReference type="RuleBase" id="RU362010"/>
    </source>
</evidence>
<keyword evidence="8" id="KW-0460">Magnesium</keyword>
<dbReference type="InterPro" id="IPR002523">
    <property type="entry name" value="MgTranspt_CorA/ZnTranspt_ZntB"/>
</dbReference>
<evidence type="ECO:0000313" key="10">
    <source>
        <dbReference type="Proteomes" id="UP000770785"/>
    </source>
</evidence>
<accession>A0ABX0XD85</accession>
<evidence type="ECO:0000256" key="5">
    <source>
        <dbReference type="ARBA" id="ARBA00022692"/>
    </source>
</evidence>
<dbReference type="NCBIfam" id="TIGR00383">
    <property type="entry name" value="corA"/>
    <property type="match status" value="1"/>
</dbReference>